<sequence length="193" mass="20426">MTQLDRVNRTVVSLLGLLLLAVGVYGLLRGAGAFGDDRAGDRLRTQAMADFVADNDHWLWAAVAAVALLIALGALLWLLAQLRPSPSLGQLPVVTGEAAAGRTTLDTSAISAAVTRDIEVDPDVNSARVRVVPVGDAMGLDVRAVVADHGDVHAVRRRIETVVLERARAALGRPDLTATLRLRLGDPGTRTVF</sequence>
<gene>
    <name evidence="2" type="ORF">AVDCRST_MAG20-801</name>
</gene>
<dbReference type="NCBIfam" id="NF033218">
    <property type="entry name" value="anchor_AmaP"/>
    <property type="match status" value="1"/>
</dbReference>
<keyword evidence="1" id="KW-1133">Transmembrane helix</keyword>
<dbReference type="EMBL" id="CADCSY010000038">
    <property type="protein sequence ID" value="CAA9225225.1"/>
    <property type="molecule type" value="Genomic_DNA"/>
</dbReference>
<proteinExistence type="predicted"/>
<keyword evidence="1" id="KW-0812">Transmembrane</keyword>
<feature type="transmembrane region" description="Helical" evidence="1">
    <location>
        <begin position="57"/>
        <end position="80"/>
    </location>
</feature>
<protein>
    <recommendedName>
        <fullName evidence="3">Alkaline shock response membrane anchor protein AmaP</fullName>
    </recommendedName>
</protein>
<dbReference type="AlphaFoldDB" id="A0A6J4HJU9"/>
<keyword evidence="1" id="KW-0472">Membrane</keyword>
<accession>A0A6J4HJU9</accession>
<evidence type="ECO:0000313" key="2">
    <source>
        <dbReference type="EMBL" id="CAA9225225.1"/>
    </source>
</evidence>
<evidence type="ECO:0000256" key="1">
    <source>
        <dbReference type="SAM" id="Phobius"/>
    </source>
</evidence>
<evidence type="ECO:0008006" key="3">
    <source>
        <dbReference type="Google" id="ProtNLM"/>
    </source>
</evidence>
<name>A0A6J4HJU9_9ACTN</name>
<organism evidence="2">
    <name type="scientific">uncultured Acidimicrobiales bacterium</name>
    <dbReference type="NCBI Taxonomy" id="310071"/>
    <lineage>
        <taxon>Bacteria</taxon>
        <taxon>Bacillati</taxon>
        <taxon>Actinomycetota</taxon>
        <taxon>Acidimicrobiia</taxon>
        <taxon>Acidimicrobiales</taxon>
        <taxon>environmental samples</taxon>
    </lineage>
</organism>
<reference evidence="2" key="1">
    <citation type="submission" date="2020-02" db="EMBL/GenBank/DDBJ databases">
        <authorList>
            <person name="Meier V. D."/>
        </authorList>
    </citation>
    <scope>NUCLEOTIDE SEQUENCE</scope>
    <source>
        <strain evidence="2">AVDCRST_MAG20</strain>
    </source>
</reference>